<dbReference type="EMBL" id="BX284604">
    <property type="protein sequence ID" value="CAB16499.1"/>
    <property type="molecule type" value="Genomic_DNA"/>
</dbReference>
<dbReference type="PeptideAtlas" id="O18224"/>
<organism evidence="2 3">
    <name type="scientific">Caenorhabditis elegans</name>
    <dbReference type="NCBI Taxonomy" id="6239"/>
    <lineage>
        <taxon>Eukaryota</taxon>
        <taxon>Metazoa</taxon>
        <taxon>Ecdysozoa</taxon>
        <taxon>Nematoda</taxon>
        <taxon>Chromadorea</taxon>
        <taxon>Rhabditida</taxon>
        <taxon>Rhabditina</taxon>
        <taxon>Rhabditomorpha</taxon>
        <taxon>Rhabditoidea</taxon>
        <taxon>Rhabditidae</taxon>
        <taxon>Peloderinae</taxon>
        <taxon>Caenorhabditis</taxon>
    </lineage>
</organism>
<dbReference type="AlphaFoldDB" id="O18224"/>
<proteinExistence type="evidence at protein level"/>
<feature type="signal peptide" evidence="1">
    <location>
        <begin position="1"/>
        <end position="16"/>
    </location>
</feature>
<sequence length="225" mass="25336">MFKSLVFSALLAYAVAAPMSSMTTAIDRIDQIFQAEDSTPACNAETRRFNACFKDINEKSRLEMFQDVTKFPSKSEVLESVADIRKALKCAGEPVCSKQKLTKYASELVIYAGEKIYGEGFGCVNQNDMVRFYTACVLSEVPMDQLQGFTFKTVLQYAKPVTSCFAKHQECEESEKAEFYKGMMASVELVDIFVPILEAVHSGNLEFIHTFDKKFNPKDLDNLKQ</sequence>
<dbReference type="UCSC" id="Y57G11B.5">
    <property type="organism name" value="c. elegans"/>
</dbReference>
<dbReference type="GeneID" id="178391"/>
<dbReference type="InParanoid" id="O18224"/>
<dbReference type="PaxDb" id="6239-Y57G11B.5"/>
<keyword evidence="3" id="KW-1185">Reference proteome</keyword>
<dbReference type="FunCoup" id="O18224">
    <property type="interactions" value="860"/>
</dbReference>
<dbReference type="Bgee" id="WBGene00013297">
    <property type="expression patterns" value="Expressed in adult organism and 2 other cell types or tissues"/>
</dbReference>
<dbReference type="OrthoDB" id="5790337at2759"/>
<evidence type="ECO:0007829" key="5">
    <source>
        <dbReference type="PeptideAtlas" id="O18224"/>
    </source>
</evidence>
<dbReference type="OMA" id="IMETAAY"/>
<evidence type="ECO:0000313" key="4">
    <source>
        <dbReference type="WormBase" id="Y57G11B.5"/>
    </source>
</evidence>
<dbReference type="KEGG" id="cel:CELE_Y57G11B.5"/>
<dbReference type="STRING" id="6239.Y57G11B.5.1"/>
<dbReference type="Proteomes" id="UP000001940">
    <property type="component" value="Chromosome IV"/>
</dbReference>
<evidence type="ECO:0000256" key="1">
    <source>
        <dbReference type="SAM" id="SignalP"/>
    </source>
</evidence>
<dbReference type="PhylomeDB" id="O18224"/>
<dbReference type="AGR" id="WB:WBGene00013297"/>
<dbReference type="RefSeq" id="NP_502769.1">
    <property type="nucleotide sequence ID" value="NM_070368.3"/>
</dbReference>
<dbReference type="PIR" id="T27211">
    <property type="entry name" value="T27211"/>
</dbReference>
<keyword evidence="1" id="KW-0732">Signal</keyword>
<protein>
    <submittedName>
        <fullName evidence="2">DUF19 domain-containing protein</fullName>
    </submittedName>
</protein>
<keyword evidence="5" id="KW-1267">Proteomics identification</keyword>
<dbReference type="HOGENOM" id="CLU_1262534_0_0_1"/>
<accession>O18224</accession>
<evidence type="ECO:0000313" key="3">
    <source>
        <dbReference type="Proteomes" id="UP000001940"/>
    </source>
</evidence>
<feature type="chain" id="PRO_5004157376" evidence="1">
    <location>
        <begin position="17"/>
        <end position="225"/>
    </location>
</feature>
<dbReference type="WormBase" id="Y57G11B.5">
    <property type="protein sequence ID" value="CE14924"/>
    <property type="gene ID" value="WBGene00013297"/>
</dbReference>
<dbReference type="eggNOG" id="ENOG502TI1G">
    <property type="taxonomic scope" value="Eukaryota"/>
</dbReference>
<dbReference type="SMR" id="O18224"/>
<dbReference type="CTD" id="178391"/>
<gene>
    <name evidence="2" type="ORF">CELE_Y57G11B.5</name>
    <name evidence="2 4" type="ORF">Y57G11B.5</name>
</gene>
<name>O18224_CAEEL</name>
<evidence type="ECO:0000313" key="2">
    <source>
        <dbReference type="EMBL" id="CAB16499.1"/>
    </source>
</evidence>
<reference evidence="2 3" key="1">
    <citation type="journal article" date="1998" name="Science">
        <title>Genome sequence of the nematode C. elegans: a platform for investigating biology.</title>
        <authorList>
            <consortium name="The C. elegans sequencing consortium"/>
            <person name="Sulson J.E."/>
            <person name="Waterston R."/>
        </authorList>
    </citation>
    <scope>NUCLEOTIDE SEQUENCE [LARGE SCALE GENOMIC DNA]</scope>
    <source>
        <strain evidence="2 3">Bristol N2</strain>
    </source>
</reference>